<keyword evidence="2" id="KW-1185">Reference proteome</keyword>
<sequence>MYDIINIAYFILNPKKIRNFFLKQLYITSSNFVD</sequence>
<proteinExistence type="predicted"/>
<protein>
    <submittedName>
        <fullName evidence="1">Uncharacterized protein</fullName>
    </submittedName>
</protein>
<gene>
    <name evidence="1" type="ORF">C8N40_10777</name>
</gene>
<dbReference type="Proteomes" id="UP000244225">
    <property type="component" value="Unassembled WGS sequence"/>
</dbReference>
<evidence type="ECO:0000313" key="1">
    <source>
        <dbReference type="EMBL" id="PTX18038.1"/>
    </source>
</evidence>
<evidence type="ECO:0000313" key="2">
    <source>
        <dbReference type="Proteomes" id="UP000244225"/>
    </source>
</evidence>
<organism evidence="1 2">
    <name type="scientific">Pontibacter mucosus</name>
    <dbReference type="NCBI Taxonomy" id="1649266"/>
    <lineage>
        <taxon>Bacteria</taxon>
        <taxon>Pseudomonadati</taxon>
        <taxon>Bacteroidota</taxon>
        <taxon>Cytophagia</taxon>
        <taxon>Cytophagales</taxon>
        <taxon>Hymenobacteraceae</taxon>
        <taxon>Pontibacter</taxon>
    </lineage>
</organism>
<comment type="caution">
    <text evidence="1">The sequence shown here is derived from an EMBL/GenBank/DDBJ whole genome shotgun (WGS) entry which is preliminary data.</text>
</comment>
<name>A0A2T5YFE8_9BACT</name>
<accession>A0A2T5YFE8</accession>
<reference evidence="1 2" key="1">
    <citation type="submission" date="2018-04" db="EMBL/GenBank/DDBJ databases">
        <title>Genomic Encyclopedia of Archaeal and Bacterial Type Strains, Phase II (KMG-II): from individual species to whole genera.</title>
        <authorList>
            <person name="Goeker M."/>
        </authorList>
    </citation>
    <scope>NUCLEOTIDE SEQUENCE [LARGE SCALE GENOMIC DNA]</scope>
    <source>
        <strain evidence="1 2">DSM 100162</strain>
    </source>
</reference>
<dbReference type="EMBL" id="QBKI01000007">
    <property type="protein sequence ID" value="PTX18038.1"/>
    <property type="molecule type" value="Genomic_DNA"/>
</dbReference>
<dbReference type="AlphaFoldDB" id="A0A2T5YFE8"/>